<dbReference type="InterPro" id="IPR039774">
    <property type="entry name" value="Sin3-like"/>
</dbReference>
<evidence type="ECO:0000313" key="7">
    <source>
        <dbReference type="EMBL" id="CAD5113559.1"/>
    </source>
</evidence>
<dbReference type="AlphaFoldDB" id="A0A7I8VG94"/>
<dbReference type="SUPFAM" id="SSF47762">
    <property type="entry name" value="PAH2 domain"/>
    <property type="match status" value="1"/>
</dbReference>
<keyword evidence="2" id="KW-0678">Repressor</keyword>
<dbReference type="OrthoDB" id="10265969at2759"/>
<dbReference type="Pfam" id="PF16879">
    <property type="entry name" value="Sin3a_C"/>
    <property type="match status" value="1"/>
</dbReference>
<dbReference type="Pfam" id="PF08295">
    <property type="entry name" value="Sin3_corepress"/>
    <property type="match status" value="1"/>
</dbReference>
<dbReference type="GO" id="GO:0000118">
    <property type="term" value="C:histone deacetylase complex"/>
    <property type="evidence" value="ECO:0007669"/>
    <property type="project" value="TreeGrafter"/>
</dbReference>
<feature type="coiled-coil region" evidence="4">
    <location>
        <begin position="394"/>
        <end position="421"/>
    </location>
</feature>
<feature type="compositionally biased region" description="Low complexity" evidence="5">
    <location>
        <begin position="693"/>
        <end position="702"/>
    </location>
</feature>
<evidence type="ECO:0000256" key="1">
    <source>
        <dbReference type="ARBA" id="ARBA00004123"/>
    </source>
</evidence>
<feature type="compositionally biased region" description="Polar residues" evidence="5">
    <location>
        <begin position="318"/>
        <end position="335"/>
    </location>
</feature>
<dbReference type="GO" id="GO:0000785">
    <property type="term" value="C:chromatin"/>
    <property type="evidence" value="ECO:0007669"/>
    <property type="project" value="TreeGrafter"/>
</dbReference>
<reference evidence="7 8" key="1">
    <citation type="submission" date="2020-08" db="EMBL/GenBank/DDBJ databases">
        <authorList>
            <person name="Hejnol A."/>
        </authorList>
    </citation>
    <scope>NUCLEOTIDE SEQUENCE [LARGE SCALE GENOMIC DNA]</scope>
</reference>
<feature type="coiled-coil region" evidence="4">
    <location>
        <begin position="467"/>
        <end position="498"/>
    </location>
</feature>
<dbReference type="SMART" id="SM00761">
    <property type="entry name" value="HDAC_interact"/>
    <property type="match status" value="1"/>
</dbReference>
<proteinExistence type="predicted"/>
<dbReference type="EMBL" id="CAJFCJ010000004">
    <property type="protein sequence ID" value="CAD5113559.1"/>
    <property type="molecule type" value="Genomic_DNA"/>
</dbReference>
<feature type="compositionally biased region" description="Basic and acidic residues" evidence="5">
    <location>
        <begin position="681"/>
        <end position="692"/>
    </location>
</feature>
<dbReference type="InterPro" id="IPR013194">
    <property type="entry name" value="HDAC_interact_dom"/>
</dbReference>
<comment type="subcellular location">
    <subcellularLocation>
        <location evidence="1">Nucleus</location>
    </subcellularLocation>
</comment>
<comment type="caution">
    <text evidence="7">The sequence shown here is derived from an EMBL/GenBank/DDBJ whole genome shotgun (WGS) entry which is preliminary data.</text>
</comment>
<dbReference type="PANTHER" id="PTHR12346">
    <property type="entry name" value="SIN3B-RELATED"/>
    <property type="match status" value="1"/>
</dbReference>
<sequence>METSKTPRSSNFTKTGFGDEYTHQIYKYFKEKPENFEKFITEMTDLKTKKKPLLESLKRLCFLLQKSPSLLTKLNDYLPKGYRIYKEEFLIKITVDDTPVYCLIDEQKQENVYDNLSENRISNLLNKVQRRFAGQIDSLQEIKECIERYASSNEYTPEELFSDMKRHLGAEIDLLLEFAEILPNSRNHMENLKRDRDIDIQRLLGKRKRELNESTNEYPSKRVKLSRKENGRTRLLNVVHRIKNSLKNDKMSTEFHKCMYLFINGEISREEVIELIRTMLCNGHKELYEEFLAAMEVRTDGTVRLGNNSLPLPKANGLSRNRVSSSNQCGASYKTLPSNTPLPKCSGRTKLDRKVLNDYYISVSSLSEDSYSENYKKSTLEETMFQCEDERFELDILREQNKSAMELFQKLEVEFKQMSREEKAKVRLDENFGGSSILIRKAYEKIYGKDESNKILNGFKKNPLSSISSILNKLKHRNEDLKELKKNLEKQLSERIERARIKTMEQTTTIFKQSESKRLRARVFINEIFRKRDIAIAEGSNNSHILLSFNSLQSISDAVYLIWHEVKRQYQITTTDKSFCREVLMKFLARFMHEKEGFQEFSIPEKNLEEENEYDSDSSDNEETLFADPPLRFPSLNREESCERYFSLFVGTEIWYILTRLLHALSDRLFEIKKLSDEAEKERREEQNKSESSKSTSKQKSRNTIPSDAFYIHFLELQYSLLSGNVDDTTFENHIRSMFNTSSHIALTVADMVRTSVKYLLQVIRDESSVMTLKFWNNQEGINIVNGRYAERNEKLSLQSRYARNACNMTENGNCYKFFFSTQGKSYSSIKIDLLDVPKRVNFTSLELYNPKFLENRKEREDKPKEERIFLIRNLKKCYLKRREENILCCQSITPKSAKVKELRNKMIFSSVTRCEKFSKLLETFRRKNISENQLMSYKNWIEFQMNIETIDPQWTAPFHRYKKYHFTKFNT</sequence>
<dbReference type="PANTHER" id="PTHR12346:SF0">
    <property type="entry name" value="SIN3A, ISOFORM G"/>
    <property type="match status" value="1"/>
</dbReference>
<dbReference type="GO" id="GO:0000122">
    <property type="term" value="P:negative regulation of transcription by RNA polymerase II"/>
    <property type="evidence" value="ECO:0007669"/>
    <property type="project" value="TreeGrafter"/>
</dbReference>
<dbReference type="Proteomes" id="UP000549394">
    <property type="component" value="Unassembled WGS sequence"/>
</dbReference>
<protein>
    <submittedName>
        <fullName evidence="7">DgyrCDS2724</fullName>
    </submittedName>
</protein>
<feature type="region of interest" description="Disordered" evidence="5">
    <location>
        <begin position="316"/>
        <end position="335"/>
    </location>
</feature>
<gene>
    <name evidence="7" type="ORF">DGYR_LOCUS2525</name>
</gene>
<evidence type="ECO:0000313" key="8">
    <source>
        <dbReference type="Proteomes" id="UP000549394"/>
    </source>
</evidence>
<feature type="region of interest" description="Disordered" evidence="5">
    <location>
        <begin position="681"/>
        <end position="702"/>
    </location>
</feature>
<evidence type="ECO:0000256" key="2">
    <source>
        <dbReference type="ARBA" id="ARBA00022491"/>
    </source>
</evidence>
<dbReference type="InterPro" id="IPR036600">
    <property type="entry name" value="PAH_sf"/>
</dbReference>
<keyword evidence="3" id="KW-0539">Nucleus</keyword>
<keyword evidence="8" id="KW-1185">Reference proteome</keyword>
<dbReference type="GO" id="GO:0003714">
    <property type="term" value="F:transcription corepressor activity"/>
    <property type="evidence" value="ECO:0007669"/>
    <property type="project" value="InterPro"/>
</dbReference>
<evidence type="ECO:0000259" key="6">
    <source>
        <dbReference type="SMART" id="SM00761"/>
    </source>
</evidence>
<name>A0A7I8VG94_9ANNE</name>
<feature type="domain" description="Histone deacetylase interacting" evidence="6">
    <location>
        <begin position="325"/>
        <end position="425"/>
    </location>
</feature>
<dbReference type="Gene3D" id="1.20.1160.11">
    <property type="entry name" value="Paired amphipathic helix"/>
    <property type="match status" value="1"/>
</dbReference>
<organism evidence="7 8">
    <name type="scientific">Dimorphilus gyrociliatus</name>
    <dbReference type="NCBI Taxonomy" id="2664684"/>
    <lineage>
        <taxon>Eukaryota</taxon>
        <taxon>Metazoa</taxon>
        <taxon>Spiralia</taxon>
        <taxon>Lophotrochozoa</taxon>
        <taxon>Annelida</taxon>
        <taxon>Polychaeta</taxon>
        <taxon>Polychaeta incertae sedis</taxon>
        <taxon>Dinophilidae</taxon>
        <taxon>Dimorphilus</taxon>
    </lineage>
</organism>
<evidence type="ECO:0000256" key="3">
    <source>
        <dbReference type="ARBA" id="ARBA00023242"/>
    </source>
</evidence>
<evidence type="ECO:0000256" key="4">
    <source>
        <dbReference type="SAM" id="Coils"/>
    </source>
</evidence>
<keyword evidence="4" id="KW-0175">Coiled coil</keyword>
<dbReference type="InterPro" id="IPR031693">
    <property type="entry name" value="Sin3_C"/>
</dbReference>
<accession>A0A7I8VG94</accession>
<evidence type="ECO:0000256" key="5">
    <source>
        <dbReference type="SAM" id="MobiDB-lite"/>
    </source>
</evidence>